<protein>
    <submittedName>
        <fullName evidence="2">Uncharacterized protein</fullName>
    </submittedName>
</protein>
<dbReference type="EMBL" id="NWUX01000009">
    <property type="protein sequence ID" value="PCF95486.1"/>
    <property type="molecule type" value="Genomic_DNA"/>
</dbReference>
<dbReference type="Proteomes" id="UP000218677">
    <property type="component" value="Unassembled WGS sequence"/>
</dbReference>
<proteinExistence type="predicted"/>
<keyword evidence="1" id="KW-0472">Membrane</keyword>
<feature type="transmembrane region" description="Helical" evidence="1">
    <location>
        <begin position="36"/>
        <end position="59"/>
    </location>
</feature>
<dbReference type="AlphaFoldDB" id="A0A2A4HL39"/>
<reference evidence="3" key="1">
    <citation type="submission" date="2017-09" db="EMBL/GenBank/DDBJ databases">
        <authorList>
            <person name="Cho G.-S."/>
            <person name="Oguntoyinbo F.A."/>
            <person name="Cnockaert M."/>
            <person name="Kabisch J."/>
            <person name="Neve H."/>
            <person name="Bockelmann W."/>
            <person name="Wenning M."/>
            <person name="Franz C.M."/>
            <person name="Vandamme P."/>
        </authorList>
    </citation>
    <scope>NUCLEOTIDE SEQUENCE [LARGE SCALE GENOMIC DNA]</scope>
    <source>
        <strain evidence="3">MBT G8648</strain>
    </source>
</reference>
<dbReference type="OrthoDB" id="6168332at2"/>
<name>A0A2A4HL39_9GAMM</name>
<comment type="caution">
    <text evidence="2">The sequence shown here is derived from an EMBL/GenBank/DDBJ whole genome shotgun (WGS) entry which is preliminary data.</text>
</comment>
<dbReference type="RefSeq" id="WP_096651786.1">
    <property type="nucleotide sequence ID" value="NZ_NWUX01000009.1"/>
</dbReference>
<evidence type="ECO:0000313" key="3">
    <source>
        <dbReference type="Proteomes" id="UP000218677"/>
    </source>
</evidence>
<sequence length="74" mass="8436">MQPSWREWIQGHLEEILTAVLAAFFTALMFRVGMGMLFSIIAGLVIAYLIRLVAVPRVAQAIKRRLSMFNDKEV</sequence>
<keyword evidence="3" id="KW-1185">Reference proteome</keyword>
<evidence type="ECO:0000313" key="2">
    <source>
        <dbReference type="EMBL" id="PCF95486.1"/>
    </source>
</evidence>
<keyword evidence="1" id="KW-1133">Transmembrane helix</keyword>
<keyword evidence="1" id="KW-0812">Transmembrane</keyword>
<evidence type="ECO:0000256" key="1">
    <source>
        <dbReference type="SAM" id="Phobius"/>
    </source>
</evidence>
<organism evidence="2 3">
    <name type="scientific">Vreelandella nigrificans</name>
    <dbReference type="NCBI Taxonomy" id="2042704"/>
    <lineage>
        <taxon>Bacteria</taxon>
        <taxon>Pseudomonadati</taxon>
        <taxon>Pseudomonadota</taxon>
        <taxon>Gammaproteobacteria</taxon>
        <taxon>Oceanospirillales</taxon>
        <taxon>Halomonadaceae</taxon>
        <taxon>Vreelandella</taxon>
    </lineage>
</organism>
<gene>
    <name evidence="2" type="ORF">CPA45_12040</name>
</gene>
<accession>A0A2A4HL39</accession>